<proteinExistence type="predicted"/>
<dbReference type="AlphaFoldDB" id="A0A143BG76"/>
<sequence>MASPLDSAPTSEPSLEARLAAPDEETVHALESLSGDVLILGAGGKMGPSLARLARRAIADRSRRVIAVSRFSDRAVADGLETAGVEVHRADLSDPRAVEGLPDAANVIWMAGQKFGTAGDPVGTWTQNVVASVHAAERYAGSRLVCFSTGNVYGPSAVAHGGSQEGDALLPDGEYAASCVGRERVFESIMRRSASPLLLFRLFYACDLRYGVITELALKVLQRQPIDLTTGWVNTIWQGDANRLALRALLVANAPALALNITGPMVRVRDVAERLATHAGVSPVFTGSESDHALVGNVDRLEEMLPFTPLPLDTLCAWAVAWIRSNGKLLNKPTKFEVRDGTY</sequence>
<dbReference type="SUPFAM" id="SSF51735">
    <property type="entry name" value="NAD(P)-binding Rossmann-fold domains"/>
    <property type="match status" value="1"/>
</dbReference>
<dbReference type="Gene3D" id="3.40.50.720">
    <property type="entry name" value="NAD(P)-binding Rossmann-like Domain"/>
    <property type="match status" value="1"/>
</dbReference>
<feature type="domain" description="NAD-dependent epimerase/dehydratase" evidence="1">
    <location>
        <begin position="37"/>
        <end position="205"/>
    </location>
</feature>
<evidence type="ECO:0000259" key="1">
    <source>
        <dbReference type="Pfam" id="PF01370"/>
    </source>
</evidence>
<dbReference type="InterPro" id="IPR001509">
    <property type="entry name" value="Epimerase_deHydtase"/>
</dbReference>
<accession>A0A143BG76</accession>
<name>A0A143BG76_9BACT</name>
<evidence type="ECO:0000313" key="3">
    <source>
        <dbReference type="Proteomes" id="UP000076404"/>
    </source>
</evidence>
<evidence type="ECO:0000313" key="2">
    <source>
        <dbReference type="EMBL" id="AMW04026.1"/>
    </source>
</evidence>
<gene>
    <name evidence="2" type="ORF">GEMMAAP_02585</name>
</gene>
<dbReference type="EMBL" id="CP011454">
    <property type="protein sequence ID" value="AMW04026.1"/>
    <property type="molecule type" value="Genomic_DNA"/>
</dbReference>
<dbReference type="Pfam" id="PF01370">
    <property type="entry name" value="Epimerase"/>
    <property type="match status" value="1"/>
</dbReference>
<dbReference type="RefSeq" id="WP_026849315.1">
    <property type="nucleotide sequence ID" value="NZ_CP011454.1"/>
</dbReference>
<keyword evidence="3" id="KW-1185">Reference proteome</keyword>
<reference evidence="2 3" key="2">
    <citation type="journal article" date="2016" name="Environ. Microbiol. Rep.">
        <title>Metagenomic evidence for the presence of phototrophic Gemmatimonadetes bacteria in diverse environments.</title>
        <authorList>
            <person name="Zeng Y."/>
            <person name="Baumbach J."/>
            <person name="Barbosa E.G."/>
            <person name="Azevedo V."/>
            <person name="Zhang C."/>
            <person name="Koblizek M."/>
        </authorList>
    </citation>
    <scope>NUCLEOTIDE SEQUENCE [LARGE SCALE GENOMIC DNA]</scope>
    <source>
        <strain evidence="2 3">AP64</strain>
    </source>
</reference>
<dbReference type="STRING" id="1379270.GEMMAAP_02585"/>
<protein>
    <recommendedName>
        <fullName evidence="1">NAD-dependent epimerase/dehydratase domain-containing protein</fullName>
    </recommendedName>
</protein>
<dbReference type="Proteomes" id="UP000076404">
    <property type="component" value="Chromosome"/>
</dbReference>
<organism evidence="2 3">
    <name type="scientific">Gemmatimonas phototrophica</name>
    <dbReference type="NCBI Taxonomy" id="1379270"/>
    <lineage>
        <taxon>Bacteria</taxon>
        <taxon>Pseudomonadati</taxon>
        <taxon>Gemmatimonadota</taxon>
        <taxon>Gemmatimonadia</taxon>
        <taxon>Gemmatimonadales</taxon>
        <taxon>Gemmatimonadaceae</taxon>
        <taxon>Gemmatimonas</taxon>
    </lineage>
</organism>
<reference evidence="2 3" key="1">
    <citation type="journal article" date="2014" name="Proc. Natl. Acad. Sci. U.S.A.">
        <title>Functional type 2 photosynthetic reaction centers found in the rare bacterial phylum Gemmatimonadetes.</title>
        <authorList>
            <person name="Zeng Y."/>
            <person name="Feng F."/>
            <person name="Medova H."/>
            <person name="Dean J."/>
            <person name="Koblizek M."/>
        </authorList>
    </citation>
    <scope>NUCLEOTIDE SEQUENCE [LARGE SCALE GENOMIC DNA]</scope>
    <source>
        <strain evidence="2 3">AP64</strain>
    </source>
</reference>
<dbReference type="OrthoDB" id="9785845at2"/>
<dbReference type="KEGG" id="gph:GEMMAAP_02585"/>
<dbReference type="InterPro" id="IPR036291">
    <property type="entry name" value="NAD(P)-bd_dom_sf"/>
</dbReference>
<dbReference type="eggNOG" id="COG0451">
    <property type="taxonomic scope" value="Bacteria"/>
</dbReference>